<evidence type="ECO:0000313" key="10">
    <source>
        <dbReference type="Proteomes" id="UP000008312"/>
    </source>
</evidence>
<dbReference type="RefSeq" id="XP_012898139.1">
    <property type="nucleotide sequence ID" value="XM_013042685.1"/>
</dbReference>
<evidence type="ECO:0000256" key="2">
    <source>
        <dbReference type="ARBA" id="ARBA00022448"/>
    </source>
</evidence>
<name>D8M7Q2_BLAHO</name>
<dbReference type="GO" id="GO:0008324">
    <property type="term" value="F:monoatomic cation transmembrane transporter activity"/>
    <property type="evidence" value="ECO:0007669"/>
    <property type="project" value="InterPro"/>
</dbReference>
<evidence type="ECO:0000256" key="7">
    <source>
        <dbReference type="SAM" id="Phobius"/>
    </source>
</evidence>
<dbReference type="PANTHER" id="PTHR43840:SF15">
    <property type="entry name" value="MITOCHONDRIAL METAL TRANSPORTER 1-RELATED"/>
    <property type="match status" value="1"/>
</dbReference>
<reference evidence="9" key="1">
    <citation type="submission" date="2010-02" db="EMBL/GenBank/DDBJ databases">
        <title>Sequencing and annotation of the Blastocystis hominis genome.</title>
        <authorList>
            <person name="Wincker P."/>
        </authorList>
    </citation>
    <scope>NUCLEOTIDE SEQUENCE</scope>
    <source>
        <strain evidence="9">Singapore isolate B</strain>
    </source>
</reference>
<evidence type="ECO:0000256" key="5">
    <source>
        <dbReference type="ARBA" id="ARBA00023136"/>
    </source>
</evidence>
<dbReference type="InParanoid" id="D8M7Q2"/>
<proteinExistence type="predicted"/>
<keyword evidence="2" id="KW-0813">Transport</keyword>
<organism evidence="9">
    <name type="scientific">Blastocystis hominis</name>
    <dbReference type="NCBI Taxonomy" id="12968"/>
    <lineage>
        <taxon>Eukaryota</taxon>
        <taxon>Sar</taxon>
        <taxon>Stramenopiles</taxon>
        <taxon>Bigyra</taxon>
        <taxon>Opalozoa</taxon>
        <taxon>Opalinata</taxon>
        <taxon>Blastocystidae</taxon>
        <taxon>Blastocystis</taxon>
    </lineage>
</organism>
<dbReference type="PANTHER" id="PTHR43840">
    <property type="entry name" value="MITOCHONDRIAL METAL TRANSPORTER 1-RELATED"/>
    <property type="match status" value="1"/>
</dbReference>
<evidence type="ECO:0000259" key="8">
    <source>
        <dbReference type="Pfam" id="PF01545"/>
    </source>
</evidence>
<dbReference type="InterPro" id="IPR058533">
    <property type="entry name" value="Cation_efflux_TM"/>
</dbReference>
<protein>
    <recommendedName>
        <fullName evidence="8">Cation efflux protein transmembrane domain-containing protein</fullName>
    </recommendedName>
</protein>
<gene>
    <name evidence="9" type="ORF">GSBLH_T00003867001</name>
</gene>
<dbReference type="EMBL" id="FN668672">
    <property type="protein sequence ID" value="CBK24091.2"/>
    <property type="molecule type" value="Genomic_DNA"/>
</dbReference>
<accession>D8M7Q2</accession>
<dbReference type="OrthoDB" id="435980at2759"/>
<keyword evidence="5 7" id="KW-0472">Membrane</keyword>
<dbReference type="Proteomes" id="UP000008312">
    <property type="component" value="Unassembled WGS sequence"/>
</dbReference>
<dbReference type="InterPro" id="IPR027469">
    <property type="entry name" value="Cation_efflux_TMD_sf"/>
</dbReference>
<sequence>MAHTSLVNNPTYNLLLNGIGVGTVASTILIKFWIYAWSNRLAKKYDSNVLYANALHHRADALSSIVALAGLCGRYVGMPWLDPIGGAMVGYTILKAGYDICRDAMREALDLTVDEKTRLKLITAINNAKSEDFTIEEMLARRSGSFLHTIVRICPPQNASLEDIYVNKDKIDLALRSLDGVSIFSVEMMNPYAHHKQLLLGEASSVADGAPSASEAESEPVEMLPESSNNDQSIIPEDDDDVEVTIDNEQLEGAEVKELEGSK</sequence>
<feature type="region of interest" description="Disordered" evidence="6">
    <location>
        <begin position="206"/>
        <end position="241"/>
    </location>
</feature>
<evidence type="ECO:0000256" key="6">
    <source>
        <dbReference type="SAM" id="MobiDB-lite"/>
    </source>
</evidence>
<evidence type="ECO:0000256" key="4">
    <source>
        <dbReference type="ARBA" id="ARBA00022989"/>
    </source>
</evidence>
<keyword evidence="3 7" id="KW-0812">Transmembrane</keyword>
<keyword evidence="4 7" id="KW-1133">Transmembrane helix</keyword>
<dbReference type="AlphaFoldDB" id="D8M7Q2"/>
<keyword evidence="10" id="KW-1185">Reference proteome</keyword>
<dbReference type="GeneID" id="24920929"/>
<evidence type="ECO:0000313" key="9">
    <source>
        <dbReference type="EMBL" id="CBK24091.2"/>
    </source>
</evidence>
<feature type="domain" description="Cation efflux protein transmembrane" evidence="8">
    <location>
        <begin position="18"/>
        <end position="106"/>
    </location>
</feature>
<dbReference type="SUPFAM" id="SSF161111">
    <property type="entry name" value="Cation efflux protein transmembrane domain-like"/>
    <property type="match status" value="1"/>
</dbReference>
<feature type="transmembrane region" description="Helical" evidence="7">
    <location>
        <begin position="12"/>
        <end position="34"/>
    </location>
</feature>
<evidence type="ECO:0000256" key="3">
    <source>
        <dbReference type="ARBA" id="ARBA00022692"/>
    </source>
</evidence>
<dbReference type="Gene3D" id="1.20.1510.10">
    <property type="entry name" value="Cation efflux protein transmembrane domain"/>
    <property type="match status" value="1"/>
</dbReference>
<dbReference type="Pfam" id="PF01545">
    <property type="entry name" value="Cation_efflux"/>
    <property type="match status" value="1"/>
</dbReference>
<dbReference type="InterPro" id="IPR050291">
    <property type="entry name" value="CDF_Transporter"/>
</dbReference>
<comment type="subcellular location">
    <subcellularLocation>
        <location evidence="1">Membrane</location>
        <topology evidence="1">Multi-pass membrane protein</topology>
    </subcellularLocation>
</comment>
<evidence type="ECO:0000256" key="1">
    <source>
        <dbReference type="ARBA" id="ARBA00004141"/>
    </source>
</evidence>
<dbReference type="GO" id="GO:0016020">
    <property type="term" value="C:membrane"/>
    <property type="evidence" value="ECO:0007669"/>
    <property type="project" value="UniProtKB-SubCell"/>
</dbReference>